<keyword evidence="1" id="KW-0175">Coiled coil</keyword>
<dbReference type="AlphaFoldDB" id="A0A955L713"/>
<feature type="coiled-coil region" evidence="1">
    <location>
        <begin position="118"/>
        <end position="145"/>
    </location>
</feature>
<comment type="caution">
    <text evidence="3">The sequence shown here is derived from an EMBL/GenBank/DDBJ whole genome shotgun (WGS) entry which is preliminary data.</text>
</comment>
<evidence type="ECO:0000256" key="1">
    <source>
        <dbReference type="SAM" id="Coils"/>
    </source>
</evidence>
<evidence type="ECO:0000313" key="4">
    <source>
        <dbReference type="Proteomes" id="UP000783287"/>
    </source>
</evidence>
<feature type="transmembrane region" description="Helical" evidence="2">
    <location>
        <begin position="6"/>
        <end position="25"/>
    </location>
</feature>
<gene>
    <name evidence="3" type="ORF">KC909_06750</name>
</gene>
<name>A0A955L713_9BACT</name>
<dbReference type="Proteomes" id="UP000783287">
    <property type="component" value="Unassembled WGS sequence"/>
</dbReference>
<reference evidence="3" key="1">
    <citation type="submission" date="2020-04" db="EMBL/GenBank/DDBJ databases">
        <authorList>
            <person name="Zhang T."/>
        </authorList>
    </citation>
    <scope>NUCLEOTIDE SEQUENCE</scope>
    <source>
        <strain evidence="3">HKST-UBA14</strain>
    </source>
</reference>
<keyword evidence="2" id="KW-0812">Transmembrane</keyword>
<reference evidence="3" key="2">
    <citation type="journal article" date="2021" name="Microbiome">
        <title>Successional dynamics and alternative stable states in a saline activated sludge microbial community over 9 years.</title>
        <authorList>
            <person name="Wang Y."/>
            <person name="Ye J."/>
            <person name="Ju F."/>
            <person name="Liu L."/>
            <person name="Boyd J.A."/>
            <person name="Deng Y."/>
            <person name="Parks D.H."/>
            <person name="Jiang X."/>
            <person name="Yin X."/>
            <person name="Woodcroft B.J."/>
            <person name="Tyson G.W."/>
            <person name="Hugenholtz P."/>
            <person name="Polz M.F."/>
            <person name="Zhang T."/>
        </authorList>
    </citation>
    <scope>NUCLEOTIDE SEQUENCE</scope>
    <source>
        <strain evidence="3">HKST-UBA14</strain>
    </source>
</reference>
<proteinExistence type="predicted"/>
<protein>
    <submittedName>
        <fullName evidence="3">Uncharacterized protein</fullName>
    </submittedName>
</protein>
<keyword evidence="2" id="KW-1133">Transmembrane helix</keyword>
<evidence type="ECO:0000256" key="2">
    <source>
        <dbReference type="SAM" id="Phobius"/>
    </source>
</evidence>
<accession>A0A955L713</accession>
<sequence>MQKAIVPLLVILIFVLILTNILYTYNGRYVGAFGILYSCTEEENQKFIEGSEELADYLVENYDFEIIDAPIGNMTSKKIFLSGSYKGYKNIVIDIRYSSEAERDANGCEWQAYVEHSKRSLSWNIDEEEQKIDELVNDIHNWYLDYSMENNL</sequence>
<dbReference type="EMBL" id="JAGQLK010000221">
    <property type="protein sequence ID" value="MCA9384032.1"/>
    <property type="molecule type" value="Genomic_DNA"/>
</dbReference>
<evidence type="ECO:0000313" key="3">
    <source>
        <dbReference type="EMBL" id="MCA9384032.1"/>
    </source>
</evidence>
<keyword evidence="2" id="KW-0472">Membrane</keyword>
<organism evidence="3 4">
    <name type="scientific">Candidatus Dojkabacteria bacterium</name>
    <dbReference type="NCBI Taxonomy" id="2099670"/>
    <lineage>
        <taxon>Bacteria</taxon>
        <taxon>Candidatus Dojkabacteria</taxon>
    </lineage>
</organism>